<evidence type="ECO:0000313" key="2">
    <source>
        <dbReference type="EMBL" id="KAK2166914.1"/>
    </source>
</evidence>
<keyword evidence="3" id="KW-1185">Reference proteome</keyword>
<reference evidence="2" key="1">
    <citation type="journal article" date="2023" name="Mol. Biol. Evol.">
        <title>Third-Generation Sequencing Reveals the Adaptive Role of the Epigenome in Three Deep-Sea Polychaetes.</title>
        <authorList>
            <person name="Perez M."/>
            <person name="Aroh O."/>
            <person name="Sun Y."/>
            <person name="Lan Y."/>
            <person name="Juniper S.K."/>
            <person name="Young C.R."/>
            <person name="Angers B."/>
            <person name="Qian P.Y."/>
        </authorList>
    </citation>
    <scope>NUCLEOTIDE SEQUENCE</scope>
    <source>
        <strain evidence="2">R07B-5</strain>
    </source>
</reference>
<accession>A0AAD9NH32</accession>
<protein>
    <recommendedName>
        <fullName evidence="4">Reverse transcriptase domain-containing protein</fullName>
    </recommendedName>
</protein>
<proteinExistence type="predicted"/>
<gene>
    <name evidence="2" type="ORF">NP493_1298g00025</name>
</gene>
<evidence type="ECO:0000313" key="3">
    <source>
        <dbReference type="Proteomes" id="UP001209878"/>
    </source>
</evidence>
<evidence type="ECO:0008006" key="4">
    <source>
        <dbReference type="Google" id="ProtNLM"/>
    </source>
</evidence>
<organism evidence="2 3">
    <name type="scientific">Ridgeia piscesae</name>
    <name type="common">Tubeworm</name>
    <dbReference type="NCBI Taxonomy" id="27915"/>
    <lineage>
        <taxon>Eukaryota</taxon>
        <taxon>Metazoa</taxon>
        <taxon>Spiralia</taxon>
        <taxon>Lophotrochozoa</taxon>
        <taxon>Annelida</taxon>
        <taxon>Polychaeta</taxon>
        <taxon>Sedentaria</taxon>
        <taxon>Canalipalpata</taxon>
        <taxon>Sabellida</taxon>
        <taxon>Siboglinidae</taxon>
        <taxon>Ridgeia</taxon>
    </lineage>
</organism>
<feature type="compositionally biased region" description="Polar residues" evidence="1">
    <location>
        <begin position="119"/>
        <end position="130"/>
    </location>
</feature>
<evidence type="ECO:0000256" key="1">
    <source>
        <dbReference type="SAM" id="MobiDB-lite"/>
    </source>
</evidence>
<dbReference type="AlphaFoldDB" id="A0AAD9NH32"/>
<dbReference type="Proteomes" id="UP001209878">
    <property type="component" value="Unassembled WGS sequence"/>
</dbReference>
<comment type="caution">
    <text evidence="2">The sequence shown here is derived from an EMBL/GenBank/DDBJ whole genome shotgun (WGS) entry which is preliminary data.</text>
</comment>
<sequence>MFSLITLQRISDNVDDFLSPSKSGFRRGRSTADVIWGHRWLVAKCQRYKDVIEMLGIDLSRAFDTIRREKLLSVLHSFLDTDNAQIIRLLLSETNIIVRVDDVEHKSWHSTRGFTIASTRHSVPRSSPSNFARMCPTPTTIRH</sequence>
<dbReference type="EMBL" id="JAODUO010001297">
    <property type="protein sequence ID" value="KAK2166914.1"/>
    <property type="molecule type" value="Genomic_DNA"/>
</dbReference>
<feature type="region of interest" description="Disordered" evidence="1">
    <location>
        <begin position="119"/>
        <end position="143"/>
    </location>
</feature>
<name>A0AAD9NH32_RIDPI</name>